<protein>
    <submittedName>
        <fullName evidence="1">Uncharacterized protein</fullName>
    </submittedName>
</protein>
<gene>
    <name evidence="1" type="ORF">VXC91_43955</name>
</gene>
<evidence type="ECO:0000313" key="2">
    <source>
        <dbReference type="Proteomes" id="UP001333996"/>
    </source>
</evidence>
<sequence>LPGMNARGSALDHAENVSLLQLRPGYQGSFGGATKAADASGRPSRENRQLLSHLSGGLMDESIAGRGLGTGH</sequence>
<dbReference type="EMBL" id="JAYWVC010000435">
    <property type="protein sequence ID" value="MED7828609.1"/>
    <property type="molecule type" value="Genomic_DNA"/>
</dbReference>
<keyword evidence="2" id="KW-1185">Reference proteome</keyword>
<evidence type="ECO:0000313" key="1">
    <source>
        <dbReference type="EMBL" id="MED7828609.1"/>
    </source>
</evidence>
<dbReference type="Proteomes" id="UP001333996">
    <property type="component" value="Unassembled WGS sequence"/>
</dbReference>
<comment type="caution">
    <text evidence="1">The sequence shown here is derived from an EMBL/GenBank/DDBJ whole genome shotgun (WGS) entry which is preliminary data.</text>
</comment>
<name>A0ABU7FZQ9_9ACTN</name>
<feature type="non-terminal residue" evidence="1">
    <location>
        <position position="1"/>
    </location>
</feature>
<organism evidence="1 2">
    <name type="scientific">Streptomyces chiangmaiensis</name>
    <dbReference type="NCBI Taxonomy" id="766497"/>
    <lineage>
        <taxon>Bacteria</taxon>
        <taxon>Bacillati</taxon>
        <taxon>Actinomycetota</taxon>
        <taxon>Actinomycetes</taxon>
        <taxon>Kitasatosporales</taxon>
        <taxon>Streptomycetaceae</taxon>
        <taxon>Streptomyces</taxon>
    </lineage>
</organism>
<accession>A0ABU7FZQ9</accession>
<reference evidence="1" key="1">
    <citation type="submission" date="2024-01" db="EMBL/GenBank/DDBJ databases">
        <title>First draft genome sequence data of TA4-1, the type strain of Gram-positive actinobacterium Streptomyces chiangmaiensis.</title>
        <authorList>
            <person name="Yasawong M."/>
            <person name="Nantapong N."/>
        </authorList>
    </citation>
    <scope>NUCLEOTIDE SEQUENCE</scope>
    <source>
        <strain evidence="1">TA4-1</strain>
    </source>
</reference>
<proteinExistence type="predicted"/>
<dbReference type="RefSeq" id="WP_329512943.1">
    <property type="nucleotide sequence ID" value="NZ_JAYWVC010000435.1"/>
</dbReference>